<dbReference type="AlphaFoldDB" id="A0A0U5FV11"/>
<name>A0A0U5FV11_ASPCI</name>
<dbReference type="Pfam" id="PF24969">
    <property type="entry name" value="LRR_15"/>
    <property type="match status" value="1"/>
</dbReference>
<accession>A0A0U5FV11</accession>
<dbReference type="OMA" id="NVTHIHL"/>
<evidence type="ECO:0000313" key="2">
    <source>
        <dbReference type="EMBL" id="CEL03155.1"/>
    </source>
</evidence>
<dbReference type="Proteomes" id="UP000054771">
    <property type="component" value="Unassembled WGS sequence"/>
</dbReference>
<dbReference type="EMBL" id="CDMC01000003">
    <property type="protein sequence ID" value="CEL03155.1"/>
    <property type="molecule type" value="Genomic_DNA"/>
</dbReference>
<protein>
    <recommendedName>
        <fullName evidence="1">Leucine-rich repeat domain-containing protein</fullName>
    </recommendedName>
</protein>
<organism evidence="2 3">
    <name type="scientific">Aspergillus calidoustus</name>
    <dbReference type="NCBI Taxonomy" id="454130"/>
    <lineage>
        <taxon>Eukaryota</taxon>
        <taxon>Fungi</taxon>
        <taxon>Dikarya</taxon>
        <taxon>Ascomycota</taxon>
        <taxon>Pezizomycotina</taxon>
        <taxon>Eurotiomycetes</taxon>
        <taxon>Eurotiomycetidae</taxon>
        <taxon>Eurotiales</taxon>
        <taxon>Aspergillaceae</taxon>
        <taxon>Aspergillus</taxon>
        <taxon>Aspergillus subgen. Nidulantes</taxon>
    </lineage>
</organism>
<feature type="domain" description="Leucine-rich repeat" evidence="1">
    <location>
        <begin position="292"/>
        <end position="449"/>
    </location>
</feature>
<sequence>MAALTSLPAELLFMITSYLGNQKDILNLASTTRALYALLYTHAFTSLRLDDESHYQLTRLTHVLATNPECARAVRILQFEPSVSHEPSDVPVEEHVKYDGGVIRPILERLVSALVYPSDATKKKKDTNNNANENADTTVAKWEASLKEGNEIDLWVALALSLVPGVEELSLTFSYGSFYIRKLVSAVTLVGPDGQEPPFNLSRLRTLSARWCDTENGVPSSYILPFFRLPSLREFNGVCITDGRPEDENDLRGDGPPKDEGYYYYEEDYQPYPEYEDDPEGYFRRYPGNEGFSDVTHITLRDSNSEKGFPDLIRACRRLVSFAYEHGELGGGFGWLAPRRFYGSLCKHKDWLEELTIGYDAWASGYGHPLESEFIGSFKDFKVLKRLRVRGANILGRDGKMPFDLLPPSLESLLIEQFAAKNDQNLIEQLRELRSVVQSQCPDLISLRVESYQGETQPQEDGWPRYLDRITSCAIELVDCA</sequence>
<evidence type="ECO:0000313" key="3">
    <source>
        <dbReference type="Proteomes" id="UP000054771"/>
    </source>
</evidence>
<dbReference type="STRING" id="454130.A0A0U5FV11"/>
<keyword evidence="3" id="KW-1185">Reference proteome</keyword>
<dbReference type="InterPro" id="IPR056867">
    <property type="entry name" value="LRR_15"/>
</dbReference>
<evidence type="ECO:0000259" key="1">
    <source>
        <dbReference type="Pfam" id="PF24969"/>
    </source>
</evidence>
<reference evidence="3" key="1">
    <citation type="journal article" date="2016" name="Genome Announc.">
        <title>Draft genome sequences of fungus Aspergillus calidoustus.</title>
        <authorList>
            <person name="Horn F."/>
            <person name="Linde J."/>
            <person name="Mattern D.J."/>
            <person name="Walther G."/>
            <person name="Guthke R."/>
            <person name="Scherlach K."/>
            <person name="Martin K."/>
            <person name="Brakhage A.A."/>
            <person name="Petzke L."/>
            <person name="Valiante V."/>
        </authorList>
    </citation>
    <scope>NUCLEOTIDE SEQUENCE [LARGE SCALE GENOMIC DNA]</scope>
    <source>
        <strain evidence="3">SF006504</strain>
    </source>
</reference>
<gene>
    <name evidence="2" type="ORF">ASPCAL04312</name>
</gene>
<dbReference type="OrthoDB" id="5130616at2759"/>
<proteinExistence type="predicted"/>